<feature type="transmembrane region" description="Helical" evidence="8">
    <location>
        <begin position="146"/>
        <end position="168"/>
    </location>
</feature>
<feature type="transmembrane region" description="Helical" evidence="8">
    <location>
        <begin position="256"/>
        <end position="276"/>
    </location>
</feature>
<dbReference type="InterPro" id="IPR029020">
    <property type="entry name" value="Ammonium/urea_transptr"/>
</dbReference>
<dbReference type="InterPro" id="IPR018047">
    <property type="entry name" value="Ammonium_transpt_CS"/>
</dbReference>
<feature type="transmembrane region" description="Helical" evidence="8">
    <location>
        <begin position="400"/>
        <end position="427"/>
    </location>
</feature>
<protein>
    <recommendedName>
        <fullName evidence="8">Ammonium transporter</fullName>
    </recommendedName>
</protein>
<evidence type="ECO:0000256" key="6">
    <source>
        <dbReference type="ARBA" id="ARBA00023136"/>
    </source>
</evidence>
<organism evidence="11 12">
    <name type="scientific">Salinibacter ruber (strain M8)</name>
    <dbReference type="NCBI Taxonomy" id="761659"/>
    <lineage>
        <taxon>Bacteria</taxon>
        <taxon>Pseudomonadati</taxon>
        <taxon>Rhodothermota</taxon>
        <taxon>Rhodothermia</taxon>
        <taxon>Rhodothermales</taxon>
        <taxon>Salinibacteraceae</taxon>
        <taxon>Salinibacter</taxon>
    </lineage>
</organism>
<evidence type="ECO:0000256" key="3">
    <source>
        <dbReference type="ARBA" id="ARBA00022448"/>
    </source>
</evidence>
<dbReference type="KEGG" id="srm:SRM_02605"/>
<dbReference type="NCBIfam" id="TIGR00836">
    <property type="entry name" value="amt"/>
    <property type="match status" value="1"/>
</dbReference>
<feature type="transmembrane region" description="Helical" evidence="8">
    <location>
        <begin position="288"/>
        <end position="309"/>
    </location>
</feature>
<reference evidence="11 12" key="1">
    <citation type="journal article" date="2010" name="ISME J.">
        <title>Fine-scale evolution: genomic, phenotypic and ecological differentiation in two coexisting Salinibacter ruber strains.</title>
        <authorList>
            <person name="Pena A."/>
            <person name="Teeling H."/>
            <person name="Huerta-Cepas J."/>
            <person name="Santos F."/>
            <person name="Yarza P."/>
            <person name="Brito-Echeverria J."/>
            <person name="Lucio M."/>
            <person name="Schmitt-Kopplin P."/>
            <person name="Meseguer I."/>
            <person name="Schenowitz C."/>
            <person name="Dossat C."/>
            <person name="Barbe V."/>
            <person name="Dopazo J."/>
            <person name="Rossello-Mora R."/>
            <person name="Schuler M."/>
            <person name="Glockner F.O."/>
            <person name="Amann R."/>
            <person name="Gabaldon T."/>
            <person name="Anton J."/>
        </authorList>
    </citation>
    <scope>NUCLEOTIDE SEQUENCE [LARGE SCALE GENOMIC DNA]</scope>
    <source>
        <strain evidence="11 12">M8</strain>
    </source>
</reference>
<evidence type="ECO:0000256" key="1">
    <source>
        <dbReference type="ARBA" id="ARBA00004141"/>
    </source>
</evidence>
<dbReference type="GO" id="GO:0008519">
    <property type="term" value="F:ammonium channel activity"/>
    <property type="evidence" value="ECO:0007669"/>
    <property type="project" value="InterPro"/>
</dbReference>
<evidence type="ECO:0000256" key="4">
    <source>
        <dbReference type="ARBA" id="ARBA00022692"/>
    </source>
</evidence>
<dbReference type="GO" id="GO:0005886">
    <property type="term" value="C:plasma membrane"/>
    <property type="evidence" value="ECO:0007669"/>
    <property type="project" value="UniProtKB-SubCell"/>
</dbReference>
<evidence type="ECO:0000313" key="11">
    <source>
        <dbReference type="EMBL" id="CBH25526.1"/>
    </source>
</evidence>
<gene>
    <name evidence="11" type="primary">amt</name>
    <name evidence="11" type="ordered locus">SRM_02605</name>
</gene>
<name>D5HBX1_SALRM</name>
<keyword evidence="4 8" id="KW-0812">Transmembrane</keyword>
<sequence length="472" mass="48706">MASVSLPPQKILAFGMRIRTFVLAVVGLLFVPIGAAAMPLSDPANVAEALQSAEQTQTNLDYVWTILAAALVFFMQAGFALLESGFSRAKNAVNIIMKNVMDASAGALVFFAVGFGLMFGTSWGGLIGTDGFFLTGTGDQPQTWVYAFYFFQAVFAATAATIVSGAVAERIKFSGYLIFSVTITGLIYPVFGAWAWGGLFNGSGWLEALGFIDFAGSTVVHSVGGWAALAGALVVGPRVGKYADDGTPRSIPGHSLPLAALGVFILWLGWFGFNAGSTTAGSTAIAKIAMNTFVAAGAGAVAAMAITWIDGGTPDATMTLNGVLGGLVGITAGCAALTPPYAILTGAIAGAVVVYGTRALEWYVDDPVGAIAVHGLAGAWGTIAAGLFNSAGFSLSQVGVQVVGVAAAFLWTFPVSYLVFSIVDAAIGIRLNGKKETVGLDRMEHDVEAYPEFTTDGDRQAPAPETDEVVAR</sequence>
<evidence type="ECO:0000259" key="10">
    <source>
        <dbReference type="Pfam" id="PF00909"/>
    </source>
</evidence>
<evidence type="ECO:0000256" key="5">
    <source>
        <dbReference type="ARBA" id="ARBA00022989"/>
    </source>
</evidence>
<dbReference type="PATRIC" id="fig|761659.10.peg.2840"/>
<dbReference type="Gene3D" id="1.10.3430.10">
    <property type="entry name" value="Ammonium transporter AmtB like domains"/>
    <property type="match status" value="1"/>
</dbReference>
<feature type="transmembrane region" description="Helical" evidence="8">
    <location>
        <begin position="103"/>
        <end position="126"/>
    </location>
</feature>
<dbReference type="PANTHER" id="PTHR11730:SF6">
    <property type="entry name" value="AMMONIUM TRANSPORTER"/>
    <property type="match status" value="1"/>
</dbReference>
<evidence type="ECO:0000313" key="12">
    <source>
        <dbReference type="Proteomes" id="UP000000933"/>
    </source>
</evidence>
<proteinExistence type="inferred from homology"/>
<feature type="transmembrane region" description="Helical" evidence="8">
    <location>
        <begin position="368"/>
        <end position="388"/>
    </location>
</feature>
<dbReference type="AlphaFoldDB" id="D5HBX1"/>
<keyword evidence="3 8" id="KW-0813">Transport</keyword>
<feature type="transmembrane region" description="Helical" evidence="8">
    <location>
        <begin position="329"/>
        <end position="356"/>
    </location>
</feature>
<reference evidence="12" key="2">
    <citation type="submission" date="2010-04" db="EMBL/GenBank/DDBJ databases">
        <title>Genome sequence of Salinibacter ruber M8.</title>
        <authorList>
            <consortium name="Genoscope"/>
        </authorList>
    </citation>
    <scope>NUCLEOTIDE SEQUENCE [LARGE SCALE GENOMIC DNA]</scope>
    <source>
        <strain evidence="12">M8</strain>
    </source>
</reference>
<dbReference type="RefSeq" id="WP_013062587.1">
    <property type="nucleotide sequence ID" value="NC_014032.1"/>
</dbReference>
<feature type="transmembrane region" description="Helical" evidence="8">
    <location>
        <begin position="62"/>
        <end position="82"/>
    </location>
</feature>
<dbReference type="GO" id="GO:0097272">
    <property type="term" value="P:ammonium homeostasis"/>
    <property type="evidence" value="ECO:0007669"/>
    <property type="project" value="TreeGrafter"/>
</dbReference>
<keyword evidence="5 8" id="KW-1133">Transmembrane helix</keyword>
<comment type="subcellular location">
    <subcellularLocation>
        <location evidence="8">Cell membrane</location>
        <topology evidence="8">Multi-pass membrane protein</topology>
    </subcellularLocation>
    <subcellularLocation>
        <location evidence="1">Membrane</location>
        <topology evidence="1">Multi-pass membrane protein</topology>
    </subcellularLocation>
</comment>
<evidence type="ECO:0000256" key="9">
    <source>
        <dbReference type="SAM" id="MobiDB-lite"/>
    </source>
</evidence>
<dbReference type="Proteomes" id="UP000000933">
    <property type="component" value="Chromosome"/>
</dbReference>
<dbReference type="EMBL" id="FP565814">
    <property type="protein sequence ID" value="CBH25526.1"/>
    <property type="molecule type" value="Genomic_DNA"/>
</dbReference>
<keyword evidence="7 8" id="KW-0924">Ammonia transport</keyword>
<evidence type="ECO:0000256" key="7">
    <source>
        <dbReference type="ARBA" id="ARBA00023177"/>
    </source>
</evidence>
<feature type="transmembrane region" description="Helical" evidence="8">
    <location>
        <begin position="21"/>
        <end position="40"/>
    </location>
</feature>
<dbReference type="Pfam" id="PF00909">
    <property type="entry name" value="Ammonium_transp"/>
    <property type="match status" value="1"/>
</dbReference>
<dbReference type="InterPro" id="IPR002229">
    <property type="entry name" value="RhesusRHD"/>
</dbReference>
<dbReference type="InterPro" id="IPR024041">
    <property type="entry name" value="NH4_transpt_AmtB-like_dom"/>
</dbReference>
<evidence type="ECO:0000256" key="8">
    <source>
        <dbReference type="RuleBase" id="RU362002"/>
    </source>
</evidence>
<accession>D5HBX1</accession>
<dbReference type="PANTHER" id="PTHR11730">
    <property type="entry name" value="AMMONIUM TRANSPORTER"/>
    <property type="match status" value="1"/>
</dbReference>
<dbReference type="SUPFAM" id="SSF111352">
    <property type="entry name" value="Ammonium transporter"/>
    <property type="match status" value="1"/>
</dbReference>
<dbReference type="HOGENOM" id="CLU_000445_33_1_10"/>
<evidence type="ECO:0000256" key="2">
    <source>
        <dbReference type="ARBA" id="ARBA00005887"/>
    </source>
</evidence>
<feature type="domain" description="Ammonium transporter AmtB-like" evidence="10">
    <location>
        <begin position="63"/>
        <end position="450"/>
    </location>
</feature>
<dbReference type="PROSITE" id="PS01219">
    <property type="entry name" value="AMMONIUM_TRANSP"/>
    <property type="match status" value="1"/>
</dbReference>
<feature type="transmembrane region" description="Helical" evidence="8">
    <location>
        <begin position="175"/>
        <end position="196"/>
    </location>
</feature>
<dbReference type="PRINTS" id="PR00342">
    <property type="entry name" value="RHESUSRHD"/>
</dbReference>
<comment type="similarity">
    <text evidence="2 8">Belongs to the ammonia transporter channel (TC 1.A.11.2) family.</text>
</comment>
<keyword evidence="6 8" id="KW-0472">Membrane</keyword>
<dbReference type="InterPro" id="IPR001905">
    <property type="entry name" value="Ammonium_transpt"/>
</dbReference>
<feature type="region of interest" description="Disordered" evidence="9">
    <location>
        <begin position="452"/>
        <end position="472"/>
    </location>
</feature>